<accession>A0A8K1CNB7</accession>
<comment type="caution">
    <text evidence="1">The sequence shown here is derived from an EMBL/GenBank/DDBJ whole genome shotgun (WGS) entry which is preliminary data.</text>
</comment>
<evidence type="ECO:0000313" key="2">
    <source>
        <dbReference type="Proteomes" id="UP000794436"/>
    </source>
</evidence>
<name>A0A8K1CNB7_PYTOL</name>
<reference evidence="1" key="1">
    <citation type="submission" date="2019-03" db="EMBL/GenBank/DDBJ databases">
        <title>Long read genome sequence of the mycoparasitic Pythium oligandrum ATCC 38472 isolated from sugarbeet rhizosphere.</title>
        <authorList>
            <person name="Gaulin E."/>
        </authorList>
    </citation>
    <scope>NUCLEOTIDE SEQUENCE</scope>
    <source>
        <strain evidence="1">ATCC 38472_TT</strain>
    </source>
</reference>
<dbReference type="EMBL" id="SPLM01000037">
    <property type="protein sequence ID" value="TMW65532.1"/>
    <property type="molecule type" value="Genomic_DNA"/>
</dbReference>
<gene>
    <name evidence="1" type="ORF">Poli38472_008174</name>
</gene>
<organism evidence="1 2">
    <name type="scientific">Pythium oligandrum</name>
    <name type="common">Mycoparasitic fungus</name>
    <dbReference type="NCBI Taxonomy" id="41045"/>
    <lineage>
        <taxon>Eukaryota</taxon>
        <taxon>Sar</taxon>
        <taxon>Stramenopiles</taxon>
        <taxon>Oomycota</taxon>
        <taxon>Peronosporomycetes</taxon>
        <taxon>Pythiales</taxon>
        <taxon>Pythiaceae</taxon>
        <taxon>Pythium</taxon>
    </lineage>
</organism>
<keyword evidence="2" id="KW-1185">Reference proteome</keyword>
<dbReference type="OrthoDB" id="164339at2759"/>
<dbReference type="Proteomes" id="UP000794436">
    <property type="component" value="Unassembled WGS sequence"/>
</dbReference>
<evidence type="ECO:0000313" key="1">
    <source>
        <dbReference type="EMBL" id="TMW65532.1"/>
    </source>
</evidence>
<proteinExistence type="predicted"/>
<sequence length="98" mass="10984">MRYSSRVRSQILIYQVQEIKNIEVPMPTPLQVGDAMLGQVCEAMIFVADHVAPSMTKYMFHWETDDVDLGPIMPEFGSVVEKKDAKTTDKPKPGAPMA</sequence>
<dbReference type="AlphaFoldDB" id="A0A8K1CNB7"/>
<protein>
    <submittedName>
        <fullName evidence="1">Uncharacterized protein</fullName>
    </submittedName>
</protein>